<dbReference type="CDD" id="cd07805">
    <property type="entry name" value="ASKHA_NBD_FGGY_CvXK-like"/>
    <property type="match status" value="1"/>
</dbReference>
<feature type="domain" description="Carbohydrate kinase FGGY N-terminal" evidence="5">
    <location>
        <begin position="3"/>
        <end position="246"/>
    </location>
</feature>
<dbReference type="PROSITE" id="PS00445">
    <property type="entry name" value="FGGY_KINASES_2"/>
    <property type="match status" value="1"/>
</dbReference>
<proteinExistence type="inferred from homology"/>
<dbReference type="InterPro" id="IPR050406">
    <property type="entry name" value="FGGY_Carb_Kinase"/>
</dbReference>
<gene>
    <name evidence="7" type="ORF">VN24_05650</name>
</gene>
<dbReference type="OrthoDB" id="9805576at2"/>
<dbReference type="Pfam" id="PF00370">
    <property type="entry name" value="FGGY_N"/>
    <property type="match status" value="1"/>
</dbReference>
<dbReference type="InterPro" id="IPR018483">
    <property type="entry name" value="Carb_kinase_FGGY_CS"/>
</dbReference>
<dbReference type="KEGG" id="pbj:VN24_05650"/>
<evidence type="ECO:0000259" key="6">
    <source>
        <dbReference type="Pfam" id="PF02782"/>
    </source>
</evidence>
<dbReference type="InterPro" id="IPR018484">
    <property type="entry name" value="FGGY_N"/>
</dbReference>
<keyword evidence="8" id="KW-1185">Reference proteome</keyword>
<keyword evidence="3 4" id="KW-0418">Kinase</keyword>
<name>A0A0D5NGB7_9BACL</name>
<organism evidence="7 8">
    <name type="scientific">Paenibacillus beijingensis</name>
    <dbReference type="NCBI Taxonomy" id="1126833"/>
    <lineage>
        <taxon>Bacteria</taxon>
        <taxon>Bacillati</taxon>
        <taxon>Bacillota</taxon>
        <taxon>Bacilli</taxon>
        <taxon>Bacillales</taxon>
        <taxon>Paenibacillaceae</taxon>
        <taxon>Paenibacillus</taxon>
    </lineage>
</organism>
<reference evidence="8" key="2">
    <citation type="submission" date="2015-03" db="EMBL/GenBank/DDBJ databases">
        <title>Genome sequence of Paenibacillus beijingensis strain DSM 24997T.</title>
        <authorList>
            <person name="Kwak Y."/>
            <person name="Shin J.-H."/>
        </authorList>
    </citation>
    <scope>NUCLEOTIDE SEQUENCE [LARGE SCALE GENOMIC DNA]</scope>
    <source>
        <strain evidence="8">DSM 24997</strain>
    </source>
</reference>
<evidence type="ECO:0000313" key="7">
    <source>
        <dbReference type="EMBL" id="AJY74155.1"/>
    </source>
</evidence>
<reference evidence="7 8" key="1">
    <citation type="journal article" date="2015" name="J. Biotechnol.">
        <title>Complete genome sequence of Paenibacillus beijingensis 7188(T) (=DSM 24997(T)), a novel rhizobacterium from jujube garden soil.</title>
        <authorList>
            <person name="Kwak Y."/>
            <person name="Shin J.H."/>
        </authorList>
    </citation>
    <scope>NUCLEOTIDE SEQUENCE [LARGE SCALE GENOMIC DNA]</scope>
    <source>
        <strain evidence="7 8">DSM 24997</strain>
    </source>
</reference>
<keyword evidence="2 4" id="KW-0808">Transferase</keyword>
<dbReference type="PIRSF" id="PIRSF000538">
    <property type="entry name" value="GlpK"/>
    <property type="match status" value="1"/>
</dbReference>
<dbReference type="GO" id="GO:0016301">
    <property type="term" value="F:kinase activity"/>
    <property type="evidence" value="ECO:0007669"/>
    <property type="project" value="UniProtKB-KW"/>
</dbReference>
<dbReference type="PATRIC" id="fig|1126833.4.peg.1224"/>
<evidence type="ECO:0000259" key="5">
    <source>
        <dbReference type="Pfam" id="PF00370"/>
    </source>
</evidence>
<accession>A0A0D5NGB7</accession>
<dbReference type="AlphaFoldDB" id="A0A0D5NGB7"/>
<feature type="domain" description="Carbohydrate kinase FGGY C-terminal" evidence="6">
    <location>
        <begin position="256"/>
        <end position="443"/>
    </location>
</feature>
<dbReference type="PANTHER" id="PTHR43095">
    <property type="entry name" value="SUGAR KINASE"/>
    <property type="match status" value="1"/>
</dbReference>
<dbReference type="GO" id="GO:0005975">
    <property type="term" value="P:carbohydrate metabolic process"/>
    <property type="evidence" value="ECO:0007669"/>
    <property type="project" value="InterPro"/>
</dbReference>
<comment type="similarity">
    <text evidence="1 4">Belongs to the FGGY kinase family.</text>
</comment>
<dbReference type="PANTHER" id="PTHR43095:SF5">
    <property type="entry name" value="XYLULOSE KINASE"/>
    <property type="match status" value="1"/>
</dbReference>
<dbReference type="HOGENOM" id="CLU_009281_3_3_9"/>
<dbReference type="EMBL" id="CP011058">
    <property type="protein sequence ID" value="AJY74155.1"/>
    <property type="molecule type" value="Genomic_DNA"/>
</dbReference>
<dbReference type="InterPro" id="IPR018485">
    <property type="entry name" value="FGGY_C"/>
</dbReference>
<dbReference type="Pfam" id="PF02782">
    <property type="entry name" value="FGGY_C"/>
    <property type="match status" value="1"/>
</dbReference>
<dbReference type="GO" id="GO:0016773">
    <property type="term" value="F:phosphotransferase activity, alcohol group as acceptor"/>
    <property type="evidence" value="ECO:0007669"/>
    <property type="project" value="InterPro"/>
</dbReference>
<protein>
    <recommendedName>
        <fullName evidence="9">Carbohydrate kinase</fullName>
    </recommendedName>
</protein>
<sequence>MAYIASFDIGTTNAKGLLVSREGRTSLEFNRSLTTLQKDTAIEQEPEQWLEAVRDIALEWWRAGIHPREIALISFSGQMQDCIPVDAHGKPLRPAILYSDGRAGHQSDRMKRDIGETSIREITGNHMDGTLVFPKMIWVKEMEPEIYRQTAMFLMSSKDYVIHRLTGESVTDPTTASTAGCMNIAQRRWESDWLQLYGIEAGKLPAIRASDEVVGYMTGDAAAYTGFVQGTKVLSGIGDAGAATIGAGAVRPGDLYAYIGTTGWVAAPVPKVSYVSDSVFNLAYADENLFVAVAPLMNAGNAYQWAKSVFGRHHNDEKAYDELEQLISACDRRTNGVLFLPYLNGERCPVQNPNASGCFIGLRATTTKEEMCCSVLEGVAMAMKQVMEMIAPNYRDNRLTLIGGGSKSGIWNQIIADVLSIEVIVPEESQYLPSIGAAAAGFLNMGWEQTYSDFCRRWFSQQRVKRYFPDDVFSAHYEKKYEKYVQLYPAMESLFS</sequence>
<dbReference type="SUPFAM" id="SSF53067">
    <property type="entry name" value="Actin-like ATPase domain"/>
    <property type="match status" value="2"/>
</dbReference>
<evidence type="ECO:0000313" key="8">
    <source>
        <dbReference type="Proteomes" id="UP000032633"/>
    </source>
</evidence>
<dbReference type="InterPro" id="IPR000577">
    <property type="entry name" value="Carb_kinase_FGGY"/>
</dbReference>
<dbReference type="Proteomes" id="UP000032633">
    <property type="component" value="Chromosome"/>
</dbReference>
<evidence type="ECO:0000256" key="1">
    <source>
        <dbReference type="ARBA" id="ARBA00009156"/>
    </source>
</evidence>
<evidence type="ECO:0000256" key="4">
    <source>
        <dbReference type="RuleBase" id="RU003733"/>
    </source>
</evidence>
<dbReference type="Gene3D" id="3.30.420.40">
    <property type="match status" value="2"/>
</dbReference>
<dbReference type="InterPro" id="IPR043129">
    <property type="entry name" value="ATPase_NBD"/>
</dbReference>
<evidence type="ECO:0000256" key="3">
    <source>
        <dbReference type="ARBA" id="ARBA00022777"/>
    </source>
</evidence>
<evidence type="ECO:0000256" key="2">
    <source>
        <dbReference type="ARBA" id="ARBA00022679"/>
    </source>
</evidence>
<dbReference type="RefSeq" id="WP_045669591.1">
    <property type="nucleotide sequence ID" value="NZ_CP011058.1"/>
</dbReference>
<evidence type="ECO:0008006" key="9">
    <source>
        <dbReference type="Google" id="ProtNLM"/>
    </source>
</evidence>
<dbReference type="STRING" id="1126833.VN24_05650"/>